<dbReference type="Proteomes" id="UP000028542">
    <property type="component" value="Unassembled WGS sequence"/>
</dbReference>
<gene>
    <name evidence="2" type="ORF">IO99_07625</name>
</gene>
<evidence type="ECO:0000313" key="2">
    <source>
        <dbReference type="EMBL" id="KEZ87097.1"/>
    </source>
</evidence>
<name>A0A084JDR3_9CLOT</name>
<organism evidence="2 3">
    <name type="scientific">Clostridium sulfidigenes</name>
    <dbReference type="NCBI Taxonomy" id="318464"/>
    <lineage>
        <taxon>Bacteria</taxon>
        <taxon>Bacillati</taxon>
        <taxon>Bacillota</taxon>
        <taxon>Clostridia</taxon>
        <taxon>Eubacteriales</taxon>
        <taxon>Clostridiaceae</taxon>
        <taxon>Clostridium</taxon>
    </lineage>
</organism>
<accession>A0A084JDR3</accession>
<dbReference type="AlphaFoldDB" id="A0A084JDR3"/>
<keyword evidence="1" id="KW-0175">Coiled coil</keyword>
<protein>
    <submittedName>
        <fullName evidence="2">Uncharacterized protein</fullName>
    </submittedName>
</protein>
<proteinExistence type="predicted"/>
<evidence type="ECO:0000313" key="3">
    <source>
        <dbReference type="Proteomes" id="UP000028542"/>
    </source>
</evidence>
<reference evidence="2 3" key="1">
    <citation type="submission" date="2014-07" db="EMBL/GenBank/DDBJ databases">
        <title>Draft genome of Clostridium sulfidigenes 113A isolated from sediments associated with methane hydrate from Krishna Godavari basin.</title>
        <authorList>
            <person name="Honkalas V.S."/>
            <person name="Dabir A.P."/>
            <person name="Arora P."/>
            <person name="Dhakephalkar P.K."/>
        </authorList>
    </citation>
    <scope>NUCLEOTIDE SEQUENCE [LARGE SCALE GENOMIC DNA]</scope>
    <source>
        <strain evidence="2 3">113A</strain>
    </source>
</reference>
<dbReference type="eggNOG" id="ENOG5033P99">
    <property type="taxonomic scope" value="Bacteria"/>
</dbReference>
<comment type="caution">
    <text evidence="2">The sequence shown here is derived from an EMBL/GenBank/DDBJ whole genome shotgun (WGS) entry which is preliminary data.</text>
</comment>
<evidence type="ECO:0000256" key="1">
    <source>
        <dbReference type="SAM" id="Coils"/>
    </source>
</evidence>
<feature type="coiled-coil region" evidence="1">
    <location>
        <begin position="31"/>
        <end position="58"/>
    </location>
</feature>
<sequence length="119" mass="13539">MSFRKGINSLEYFGLIAFVLVLSQMGYPSKIKKLEGELKSLKRKIKGEEALSKLLKELIGVKCIISCEGAPVFIGKSEMECEVLDVDDEWVKITYRDKKDVIKTNIIRIESIDNIEIIN</sequence>
<dbReference type="EMBL" id="JPMD01000015">
    <property type="protein sequence ID" value="KEZ87097.1"/>
    <property type="molecule type" value="Genomic_DNA"/>
</dbReference>
<keyword evidence="3" id="KW-1185">Reference proteome</keyword>